<organism evidence="3 4">
    <name type="scientific">Streptococcus ferus</name>
    <dbReference type="NCBI Taxonomy" id="1345"/>
    <lineage>
        <taxon>Bacteria</taxon>
        <taxon>Bacillati</taxon>
        <taxon>Bacillota</taxon>
        <taxon>Bacilli</taxon>
        <taxon>Lactobacillales</taxon>
        <taxon>Streptococcaceae</taxon>
        <taxon>Streptococcus</taxon>
    </lineage>
</organism>
<dbReference type="InterPro" id="IPR006829">
    <property type="entry name" value="LXG_dom"/>
</dbReference>
<dbReference type="STRING" id="1123303.GCA_000372425_00635"/>
<dbReference type="PANTHER" id="PTHR34976">
    <property type="entry name" value="RIBONUCLEASE YQCG-RELATED"/>
    <property type="match status" value="1"/>
</dbReference>
<comment type="similarity">
    <text evidence="1">In the N-terminal section; belongs to the LXG family.</text>
</comment>
<dbReference type="KEGG" id="sfer:NCTC12278_01111"/>
<dbReference type="AlphaFoldDB" id="A0A2X3VGE5"/>
<dbReference type="Pfam" id="PF04740">
    <property type="entry name" value="LXG"/>
    <property type="match status" value="1"/>
</dbReference>
<feature type="domain" description="LXG" evidence="2">
    <location>
        <begin position="1"/>
        <end position="229"/>
    </location>
</feature>
<dbReference type="RefSeq" id="WP_018029964.1">
    <property type="nucleotide sequence ID" value="NZ_LS483343.1"/>
</dbReference>
<evidence type="ECO:0000256" key="1">
    <source>
        <dbReference type="ARBA" id="ARBA00034117"/>
    </source>
</evidence>
<keyword evidence="4" id="KW-1185">Reference proteome</keyword>
<evidence type="ECO:0000313" key="4">
    <source>
        <dbReference type="Proteomes" id="UP000249495"/>
    </source>
</evidence>
<evidence type="ECO:0000313" key="3">
    <source>
        <dbReference type="EMBL" id="SQF40540.1"/>
    </source>
</evidence>
<dbReference type="PANTHER" id="PTHR34976:SF1">
    <property type="entry name" value="TOXIN BC_0920"/>
    <property type="match status" value="1"/>
</dbReference>
<dbReference type="Proteomes" id="UP000249495">
    <property type="component" value="Chromosome 1"/>
</dbReference>
<dbReference type="InterPro" id="IPR051768">
    <property type="entry name" value="Bact_secretion_toxin"/>
</dbReference>
<dbReference type="EMBL" id="LS483343">
    <property type="protein sequence ID" value="SQF40540.1"/>
    <property type="molecule type" value="Genomic_DNA"/>
</dbReference>
<dbReference type="PROSITE" id="PS51756">
    <property type="entry name" value="LXG"/>
    <property type="match status" value="1"/>
</dbReference>
<dbReference type="OrthoDB" id="2218681at2"/>
<accession>A0A2X3VGE5</accession>
<sequence length="563" mass="63269">MVKMVLGSSDSQASSVAALADNYTAGFESLISAFDSLANEDKLSGSAYTNVKNYGSSVVTPLVKAFILLAEAAKADVQKLPDQYRAQVGGEDLDEDTLTAQISAYATTIEANQTSVDNLGKTDPMTDAVQSSINSLKDTITSDTAAKAELEEKLRKLREYDAQSSGFFSDIAALESAVTTGISQLQSGISSFTVQSGFPLPSKKDLAWTKKVNKSWEKRTFIMNYASIYGFNKETVLQILKVKKGIDKKFPDKSQEERDYLLNRVLGAPVYEGFNWNNTAGDLKDYFSKLHVGNGNNVYYTEMSLLEIYQELGLTKEEAEKLSYNIRLQNQVSGMESTQTADKLKEQDRSAYNKYKSKMEEIYGPLTDEEFRNRWDSYIGQTDFAHQSITTATHLNPDWELGQLMFGGREDLEEVSGWRGDATEDAEANPSMGNDDYKADLDAVNITKIMEEKNLSFMEASNYYYNNLEDTANPDTKQVTRAELFKQNVDLDHIKDEVYDLVPDSASGKVKYSFLRPGVTVYEEPTEEQKRKYLKKHYPDSYDFLRSLEEEDSNMGNYAEKEK</sequence>
<name>A0A2X3VGE5_9STRE</name>
<protein>
    <submittedName>
        <fullName evidence="3">Transposase, Gram-positive bacteria</fullName>
    </submittedName>
</protein>
<proteinExistence type="inferred from homology"/>
<gene>
    <name evidence="3" type="ORF">NCTC12278_01111</name>
</gene>
<evidence type="ECO:0000259" key="2">
    <source>
        <dbReference type="PROSITE" id="PS51756"/>
    </source>
</evidence>
<reference evidence="3 4" key="1">
    <citation type="submission" date="2018-06" db="EMBL/GenBank/DDBJ databases">
        <authorList>
            <consortium name="Pathogen Informatics"/>
            <person name="Doyle S."/>
        </authorList>
    </citation>
    <scope>NUCLEOTIDE SEQUENCE [LARGE SCALE GENOMIC DNA]</scope>
    <source>
        <strain evidence="3 4">NCTC12278</strain>
    </source>
</reference>